<name>A0A433J1G8_9PROT</name>
<reference evidence="2 3" key="1">
    <citation type="submission" date="2018-12" db="EMBL/GenBank/DDBJ databases">
        <authorList>
            <person name="Yang Y."/>
        </authorList>
    </citation>
    <scope>NUCLEOTIDE SEQUENCE [LARGE SCALE GENOMIC DNA]</scope>
    <source>
        <strain evidence="2 3">GSF71</strain>
    </source>
</reference>
<accession>A0A433J1G8</accession>
<organism evidence="2 3">
    <name type="scientific">Azospirillum doebereinerae</name>
    <dbReference type="NCBI Taxonomy" id="92933"/>
    <lineage>
        <taxon>Bacteria</taxon>
        <taxon>Pseudomonadati</taxon>
        <taxon>Pseudomonadota</taxon>
        <taxon>Alphaproteobacteria</taxon>
        <taxon>Rhodospirillales</taxon>
        <taxon>Azospirillaceae</taxon>
        <taxon>Azospirillum</taxon>
    </lineage>
</organism>
<gene>
    <name evidence="2" type="ORF">EJ913_26805</name>
</gene>
<dbReference type="AlphaFoldDB" id="A0A433J1G8"/>
<comment type="caution">
    <text evidence="2">The sequence shown here is derived from an EMBL/GenBank/DDBJ whole genome shotgun (WGS) entry which is preliminary data.</text>
</comment>
<dbReference type="Pfam" id="PF10670">
    <property type="entry name" value="DUF4198"/>
    <property type="match status" value="1"/>
</dbReference>
<feature type="signal peptide" evidence="1">
    <location>
        <begin position="1"/>
        <end position="20"/>
    </location>
</feature>
<dbReference type="Proteomes" id="UP000280346">
    <property type="component" value="Unassembled WGS sequence"/>
</dbReference>
<proteinExistence type="predicted"/>
<protein>
    <submittedName>
        <fullName evidence="2">Cobalt ABC transporter substrate-binding protein</fullName>
    </submittedName>
</protein>
<dbReference type="EMBL" id="RZIJ01000030">
    <property type="protein sequence ID" value="RUQ64058.1"/>
    <property type="molecule type" value="Genomic_DNA"/>
</dbReference>
<evidence type="ECO:0000313" key="3">
    <source>
        <dbReference type="Proteomes" id="UP000280346"/>
    </source>
</evidence>
<feature type="chain" id="PRO_5019323543" evidence="1">
    <location>
        <begin position="21"/>
        <end position="242"/>
    </location>
</feature>
<keyword evidence="1" id="KW-0732">Signal</keyword>
<dbReference type="RefSeq" id="WP_127003715.1">
    <property type="nucleotide sequence ID" value="NZ_JBNPXW010000021.1"/>
</dbReference>
<dbReference type="InterPro" id="IPR019613">
    <property type="entry name" value="DUF4198"/>
</dbReference>
<sequence length="242" mass="25623">MTKLSIALAAALSFALPAQAHQIWIEQPDGGNATVRFGEFGENLREASPGLLDKFVKPAGTLVSAKGEQKADAAKAADGFTLPFKAAGGESIVAEDAQYPLYTWKQGDKDTTNWFHPAARLITGFAEQPPKLALDLVPAGKPGQFKLFFKGQPKAKTKVALVTQSGWAKEGHTDEQGLVEFDMPWKGTYVAEVSLNERTPGERPGANGAEKYDGVSYVTTVTYVHADGLAPVPAGPAAAPGK</sequence>
<evidence type="ECO:0000313" key="2">
    <source>
        <dbReference type="EMBL" id="RUQ64058.1"/>
    </source>
</evidence>
<keyword evidence="3" id="KW-1185">Reference proteome</keyword>
<evidence type="ECO:0000256" key="1">
    <source>
        <dbReference type="SAM" id="SignalP"/>
    </source>
</evidence>
<dbReference type="OrthoDB" id="5995861at2"/>